<dbReference type="PROSITE" id="PS50109">
    <property type="entry name" value="HIS_KIN"/>
    <property type="match status" value="1"/>
</dbReference>
<dbReference type="InterPro" id="IPR036890">
    <property type="entry name" value="HATPase_C_sf"/>
</dbReference>
<evidence type="ECO:0000256" key="3">
    <source>
        <dbReference type="ARBA" id="ARBA00022553"/>
    </source>
</evidence>
<dbReference type="GO" id="GO:0016301">
    <property type="term" value="F:kinase activity"/>
    <property type="evidence" value="ECO:0007669"/>
    <property type="project" value="UniProtKB-KW"/>
</dbReference>
<evidence type="ECO:0000259" key="7">
    <source>
        <dbReference type="PROSITE" id="PS50109"/>
    </source>
</evidence>
<name>A0ABU3KT31_9BURK</name>
<dbReference type="EC" id="2.7.13.3" evidence="2"/>
<organism evidence="8 9">
    <name type="scientific">Rhodoferax potami</name>
    <dbReference type="NCBI Taxonomy" id="3068338"/>
    <lineage>
        <taxon>Bacteria</taxon>
        <taxon>Pseudomonadati</taxon>
        <taxon>Pseudomonadota</taxon>
        <taxon>Betaproteobacteria</taxon>
        <taxon>Burkholderiales</taxon>
        <taxon>Comamonadaceae</taxon>
        <taxon>Rhodoferax</taxon>
    </lineage>
</organism>
<dbReference type="Gene3D" id="3.30.565.10">
    <property type="entry name" value="Histidine kinase-like ATPase, C-terminal domain"/>
    <property type="match status" value="1"/>
</dbReference>
<protein>
    <recommendedName>
        <fullName evidence="2">histidine kinase</fullName>
        <ecNumber evidence="2">2.7.13.3</ecNumber>
    </recommendedName>
</protein>
<dbReference type="InterPro" id="IPR036097">
    <property type="entry name" value="HisK_dim/P_sf"/>
</dbReference>
<dbReference type="PANTHER" id="PTHR45453">
    <property type="entry name" value="PHOSPHATE REGULON SENSOR PROTEIN PHOR"/>
    <property type="match status" value="1"/>
</dbReference>
<dbReference type="InterPro" id="IPR050351">
    <property type="entry name" value="BphY/WalK/GraS-like"/>
</dbReference>
<evidence type="ECO:0000256" key="2">
    <source>
        <dbReference type="ARBA" id="ARBA00012438"/>
    </source>
</evidence>
<keyword evidence="6" id="KW-0902">Two-component regulatory system</keyword>
<dbReference type="Proteomes" id="UP001321700">
    <property type="component" value="Unassembled WGS sequence"/>
</dbReference>
<reference evidence="8 9" key="1">
    <citation type="submission" date="2023-08" db="EMBL/GenBank/DDBJ databases">
        <title>Rhodoferax potami sp. nov. and Rhodoferax mekongensis sp. nov., isolated from the Mekong River in Thailand.</title>
        <authorList>
            <person name="Kitikhun S."/>
            <person name="Charoenyingcharoen P."/>
            <person name="Siriarchawattana P."/>
            <person name="Likhitrattanapisal S."/>
            <person name="Nilsakha T."/>
            <person name="Chanpet A."/>
            <person name="Rattanawaree P."/>
            <person name="Ingsriswang S."/>
        </authorList>
    </citation>
    <scope>NUCLEOTIDE SEQUENCE [LARGE SCALE GENOMIC DNA]</scope>
    <source>
        <strain evidence="8 9">TBRC 17660</strain>
    </source>
</reference>
<keyword evidence="5 8" id="KW-0418">Kinase</keyword>
<evidence type="ECO:0000313" key="8">
    <source>
        <dbReference type="EMBL" id="MDT7520597.1"/>
    </source>
</evidence>
<evidence type="ECO:0000313" key="9">
    <source>
        <dbReference type="Proteomes" id="UP001321700"/>
    </source>
</evidence>
<evidence type="ECO:0000256" key="1">
    <source>
        <dbReference type="ARBA" id="ARBA00000085"/>
    </source>
</evidence>
<evidence type="ECO:0000256" key="4">
    <source>
        <dbReference type="ARBA" id="ARBA00022679"/>
    </source>
</evidence>
<sequence length="237" mass="26870">MEEIETIKVKYAELELQLSKRTEELTDALVRLEDASNLIWQTRQYQKSLTRMLSHELRTPLSLVDSMAMNIELDLPTSAEALRMRCNRIRRTVDQLINLIQTCLSAINCFGNPAGVSREEADVCNMVYEAHDAARSISTRHKFHMNLEDLPDTILCDPVLTSLALRAFACNAVTYTPAGTNINFNGRLDDGGFILEVSDDGPGVSDKDFPFLFEQNFRGKTRILRSATAWDWPLRVK</sequence>
<evidence type="ECO:0000256" key="5">
    <source>
        <dbReference type="ARBA" id="ARBA00022777"/>
    </source>
</evidence>
<dbReference type="EMBL" id="JAVBIK010000003">
    <property type="protein sequence ID" value="MDT7520597.1"/>
    <property type="molecule type" value="Genomic_DNA"/>
</dbReference>
<dbReference type="InterPro" id="IPR003661">
    <property type="entry name" value="HisK_dim/P_dom"/>
</dbReference>
<proteinExistence type="predicted"/>
<dbReference type="CDD" id="cd00082">
    <property type="entry name" value="HisKA"/>
    <property type="match status" value="1"/>
</dbReference>
<evidence type="ECO:0000256" key="6">
    <source>
        <dbReference type="ARBA" id="ARBA00023012"/>
    </source>
</evidence>
<dbReference type="SUPFAM" id="SSF55874">
    <property type="entry name" value="ATPase domain of HSP90 chaperone/DNA topoisomerase II/histidine kinase"/>
    <property type="match status" value="1"/>
</dbReference>
<dbReference type="PANTHER" id="PTHR45453:SF1">
    <property type="entry name" value="PHOSPHATE REGULON SENSOR PROTEIN PHOR"/>
    <property type="match status" value="1"/>
</dbReference>
<comment type="caution">
    <text evidence="8">The sequence shown here is derived from an EMBL/GenBank/DDBJ whole genome shotgun (WGS) entry which is preliminary data.</text>
</comment>
<gene>
    <name evidence="8" type="ORF">RAE19_18145</name>
</gene>
<keyword evidence="4" id="KW-0808">Transferase</keyword>
<keyword evidence="9" id="KW-1185">Reference proteome</keyword>
<dbReference type="Gene3D" id="1.10.287.130">
    <property type="match status" value="1"/>
</dbReference>
<comment type="catalytic activity">
    <reaction evidence="1">
        <text>ATP + protein L-histidine = ADP + protein N-phospho-L-histidine.</text>
        <dbReference type="EC" id="2.7.13.3"/>
    </reaction>
</comment>
<feature type="domain" description="Histidine kinase" evidence="7">
    <location>
        <begin position="52"/>
        <end position="219"/>
    </location>
</feature>
<dbReference type="RefSeq" id="WP_313876312.1">
    <property type="nucleotide sequence ID" value="NZ_JAVBIK010000003.1"/>
</dbReference>
<keyword evidence="3" id="KW-0597">Phosphoprotein</keyword>
<accession>A0ABU3KT31</accession>
<dbReference type="InterPro" id="IPR005467">
    <property type="entry name" value="His_kinase_dom"/>
</dbReference>
<dbReference type="SUPFAM" id="SSF47384">
    <property type="entry name" value="Homodimeric domain of signal transducing histidine kinase"/>
    <property type="match status" value="1"/>
</dbReference>